<feature type="domain" description="FAD-binding" evidence="2">
    <location>
        <begin position="11"/>
        <end position="325"/>
    </location>
</feature>
<name>Q9S1N9_STRCO</name>
<dbReference type="AlphaFoldDB" id="Q9S1N9"/>
<dbReference type="STRING" id="100226.gene:17757836"/>
<proteinExistence type="predicted"/>
<evidence type="ECO:0000313" key="3">
    <source>
        <dbReference type="EMBL" id="CAB53292.1"/>
    </source>
</evidence>
<keyword evidence="1" id="KW-0812">Transmembrane</keyword>
<dbReference type="InterPro" id="IPR051704">
    <property type="entry name" value="FAD_aromatic-hydroxylase"/>
</dbReference>
<dbReference type="HOGENOM" id="CLU_009665_1_1_11"/>
<keyword evidence="1" id="KW-0472">Membrane</keyword>
<dbReference type="InterPro" id="IPR002938">
    <property type="entry name" value="FAD-bd"/>
</dbReference>
<feature type="transmembrane region" description="Helical" evidence="1">
    <location>
        <begin position="12"/>
        <end position="29"/>
    </location>
</feature>
<dbReference type="PATRIC" id="fig|100226.15.peg.224"/>
<dbReference type="SUPFAM" id="SSF51905">
    <property type="entry name" value="FAD/NAD(P)-binding domain"/>
    <property type="match status" value="1"/>
</dbReference>
<organism evidence="3 4">
    <name type="scientific">Streptomyces coelicolor (strain ATCC BAA-471 / A3(2) / M145)</name>
    <dbReference type="NCBI Taxonomy" id="100226"/>
    <lineage>
        <taxon>Bacteria</taxon>
        <taxon>Bacillati</taxon>
        <taxon>Actinomycetota</taxon>
        <taxon>Actinomycetes</taxon>
        <taxon>Kitasatosporales</taxon>
        <taxon>Streptomycetaceae</taxon>
        <taxon>Streptomyces</taxon>
        <taxon>Streptomyces albidoflavus group</taxon>
    </lineage>
</organism>
<keyword evidence="4" id="KW-1185">Reference proteome</keyword>
<dbReference type="GO" id="GO:0071949">
    <property type="term" value="F:FAD binding"/>
    <property type="evidence" value="ECO:0007669"/>
    <property type="project" value="InterPro"/>
</dbReference>
<evidence type="ECO:0000313" key="4">
    <source>
        <dbReference type="Proteomes" id="UP000001973"/>
    </source>
</evidence>
<sequence length="415" mass="46017">MAQRSGTTSLRVLVAGGGIAGHALAYWLARGGHRVTVRERYPDLRATGAQIDLRGQGIEAVRRMGLLDTVRGRLVDEAGVAFLDARGRPRATLMANTSGRGRQSLTSEYEIMRGDLVRILHEATGNDVEYVYGTSVDGFDQDEHEVVAHCSDGSSETYDLLVAADGQGSRLRRAILPDGTDPYWRVGIHMAYWFVPRIASDSNVRDTCMVPGGRQIMRRSHNPTETQVYFVLREDSAQASAIHREPVEKQQEFWASRFRDAGWQTERFVEGMRTSPFFYSQEIVQVRTGTWSRGRVVLAGDAAHCASPYSGMGTSGGLVGAHVLAGEINRRPDDLPTALAHYDTTLRPFTDEIQGEVNPRLLKLAMPMTQRAIDAFLTVTGMATRLRVPDLATRFSKEDRGGAWRLPHYPELRTA</sequence>
<dbReference type="PRINTS" id="PR00420">
    <property type="entry name" value="RNGMNOXGNASE"/>
</dbReference>
<dbReference type="PANTHER" id="PTHR46865:SF2">
    <property type="entry name" value="MONOOXYGENASE"/>
    <property type="match status" value="1"/>
</dbReference>
<dbReference type="PANTHER" id="PTHR46865">
    <property type="entry name" value="OXIDOREDUCTASE-RELATED"/>
    <property type="match status" value="1"/>
</dbReference>
<gene>
    <name evidence="3" type="ordered locus">SCO0252</name>
    <name evidence="3" type="ORF">SCJ9A.31c</name>
</gene>
<keyword evidence="1" id="KW-1133">Transmembrane helix</keyword>
<reference evidence="3 4" key="1">
    <citation type="journal article" date="1996" name="Mol. Microbiol.">
        <title>A set of ordered cosmids and a detailed genetic and physical map for the 8 Mb Streptomyces coelicolor A3(2) chromosome.</title>
        <authorList>
            <person name="Redenbach M."/>
            <person name="Kieser H.M."/>
            <person name="Denapaite D."/>
            <person name="Eichner A."/>
            <person name="Cullum J."/>
            <person name="Kinashi H."/>
            <person name="Hopwood D.A."/>
        </authorList>
    </citation>
    <scope>NUCLEOTIDE SEQUENCE [LARGE SCALE GENOMIC DNA]</scope>
    <source>
        <strain evidence="4">ATCC BAA-471 / A3(2) / M145</strain>
    </source>
</reference>
<dbReference type="OrthoDB" id="9782160at2"/>
<dbReference type="eggNOG" id="COG0654">
    <property type="taxonomic scope" value="Bacteria"/>
</dbReference>
<accession>Q9S1N9</accession>
<dbReference type="PIR" id="T37167">
    <property type="entry name" value="T37167"/>
</dbReference>
<evidence type="ECO:0000256" key="1">
    <source>
        <dbReference type="SAM" id="Phobius"/>
    </source>
</evidence>
<dbReference type="EMBL" id="AL939104">
    <property type="protein sequence ID" value="CAB53292.1"/>
    <property type="molecule type" value="Genomic_DNA"/>
</dbReference>
<dbReference type="Gene3D" id="3.50.50.60">
    <property type="entry name" value="FAD/NAD(P)-binding domain"/>
    <property type="match status" value="1"/>
</dbReference>
<dbReference type="Proteomes" id="UP000001973">
    <property type="component" value="Chromosome"/>
</dbReference>
<reference evidence="3 4" key="2">
    <citation type="journal article" date="2002" name="Nature">
        <title>Complete genome sequence of the model actinomycete Streptomyces coelicolor A3(2).</title>
        <authorList>
            <person name="Bentley S.D."/>
            <person name="Chater K.F."/>
            <person name="Cerdeno-Tarraga A.M."/>
            <person name="Challis G.L."/>
            <person name="Thomson N.R."/>
            <person name="James K.D."/>
            <person name="Harris D.E."/>
            <person name="Quail M.A."/>
            <person name="Kieser H."/>
            <person name="Harper D."/>
            <person name="Bateman A."/>
            <person name="Brown S."/>
            <person name="Chandra G."/>
            <person name="Chen C.W."/>
            <person name="Collins M."/>
            <person name="Cronin A."/>
            <person name="Fraser A."/>
            <person name="Goble A."/>
            <person name="Hidalgo J."/>
            <person name="Hornsby T."/>
            <person name="Howarth S."/>
            <person name="Huang C.H."/>
            <person name="Kieser T."/>
            <person name="Larke L."/>
            <person name="Murphy L."/>
            <person name="Oliver K."/>
            <person name="O'Neil S."/>
            <person name="Rabbinowitsch E."/>
            <person name="Rajandream M.A."/>
            <person name="Rutherford K."/>
            <person name="Rutter S."/>
            <person name="Seeger K."/>
            <person name="Saunders D."/>
            <person name="Sharp S."/>
            <person name="Squares R."/>
            <person name="Squares S."/>
            <person name="Taylor K."/>
            <person name="Warren T."/>
            <person name="Wietzorrek A."/>
            <person name="Woodward J."/>
            <person name="Barrell B.G."/>
            <person name="Parkhill J."/>
            <person name="Hopwood D.A."/>
        </authorList>
    </citation>
    <scope>NUCLEOTIDE SEQUENCE [LARGE SCALE GENOMIC DNA]</scope>
    <source>
        <strain evidence="4">ATCC BAA-471 / A3(2) / M145</strain>
    </source>
</reference>
<protein>
    <submittedName>
        <fullName evidence="3">Oxidoreductase</fullName>
    </submittedName>
</protein>
<evidence type="ECO:0000259" key="2">
    <source>
        <dbReference type="Pfam" id="PF01494"/>
    </source>
</evidence>
<dbReference type="InParanoid" id="Q9S1N9"/>
<dbReference type="EMBL" id="AL645882">
    <property type="protein sequence ID" value="CAB53292.1"/>
    <property type="molecule type" value="Genomic_DNA"/>
</dbReference>
<dbReference type="Pfam" id="PF01494">
    <property type="entry name" value="FAD_binding_3"/>
    <property type="match status" value="1"/>
</dbReference>
<dbReference type="Gene3D" id="3.30.9.10">
    <property type="entry name" value="D-Amino Acid Oxidase, subunit A, domain 2"/>
    <property type="match status" value="1"/>
</dbReference>
<dbReference type="InterPro" id="IPR036188">
    <property type="entry name" value="FAD/NAD-bd_sf"/>
</dbReference>
<dbReference type="PaxDb" id="100226-SCO0252"/>
<dbReference type="KEGG" id="sco:SCO0252"/>
<dbReference type="PhylomeDB" id="Q9S1N9"/>
<dbReference type="RefSeq" id="WP_011026961.1">
    <property type="nucleotide sequence ID" value="NC_003888.3"/>
</dbReference>